<dbReference type="AlphaFoldDB" id="D6TRB6"/>
<sequence length="45" mass="5163">MPQQYSSNYIIISNILTKLQLAHRTQAVIYALKKGLISLYEIDLP</sequence>
<gene>
    <name evidence="1" type="ORF">Krac_9166</name>
</gene>
<proteinExistence type="predicted"/>
<dbReference type="Gene3D" id="1.10.10.10">
    <property type="entry name" value="Winged helix-like DNA-binding domain superfamily/Winged helix DNA-binding domain"/>
    <property type="match status" value="1"/>
</dbReference>
<dbReference type="InterPro" id="IPR036388">
    <property type="entry name" value="WH-like_DNA-bd_sf"/>
</dbReference>
<protein>
    <submittedName>
        <fullName evidence="1">Response regulator receiver protein</fullName>
    </submittedName>
</protein>
<evidence type="ECO:0000313" key="1">
    <source>
        <dbReference type="EMBL" id="EFH87815.1"/>
    </source>
</evidence>
<evidence type="ECO:0000313" key="2">
    <source>
        <dbReference type="Proteomes" id="UP000004508"/>
    </source>
</evidence>
<comment type="caution">
    <text evidence="1">The sequence shown here is derived from an EMBL/GenBank/DDBJ whole genome shotgun (WGS) entry which is preliminary data.</text>
</comment>
<keyword evidence="2" id="KW-1185">Reference proteome</keyword>
<dbReference type="EMBL" id="ADVG01000002">
    <property type="protein sequence ID" value="EFH87815.1"/>
    <property type="molecule type" value="Genomic_DNA"/>
</dbReference>
<dbReference type="STRING" id="485913.Krac_9166"/>
<dbReference type="InParanoid" id="D6TRB6"/>
<reference evidence="1 2" key="1">
    <citation type="journal article" date="2011" name="Stand. Genomic Sci.">
        <title>Non-contiguous finished genome sequence and contextual data of the filamentous soil bacterium Ktedonobacter racemifer type strain (SOSP1-21).</title>
        <authorList>
            <person name="Chang Y.J."/>
            <person name="Land M."/>
            <person name="Hauser L."/>
            <person name="Chertkov O."/>
            <person name="Del Rio T.G."/>
            <person name="Nolan M."/>
            <person name="Copeland A."/>
            <person name="Tice H."/>
            <person name="Cheng J.F."/>
            <person name="Lucas S."/>
            <person name="Han C."/>
            <person name="Goodwin L."/>
            <person name="Pitluck S."/>
            <person name="Ivanova N."/>
            <person name="Ovchinikova G."/>
            <person name="Pati A."/>
            <person name="Chen A."/>
            <person name="Palaniappan K."/>
            <person name="Mavromatis K."/>
            <person name="Liolios K."/>
            <person name="Brettin T."/>
            <person name="Fiebig A."/>
            <person name="Rohde M."/>
            <person name="Abt B."/>
            <person name="Goker M."/>
            <person name="Detter J.C."/>
            <person name="Woyke T."/>
            <person name="Bristow J."/>
            <person name="Eisen J.A."/>
            <person name="Markowitz V."/>
            <person name="Hugenholtz P."/>
            <person name="Kyrpides N.C."/>
            <person name="Klenk H.P."/>
            <person name="Lapidus A."/>
        </authorList>
    </citation>
    <scope>NUCLEOTIDE SEQUENCE [LARGE SCALE GENOMIC DNA]</scope>
    <source>
        <strain evidence="2">DSM 44963</strain>
    </source>
</reference>
<accession>D6TRB6</accession>
<name>D6TRB6_KTERA</name>
<dbReference type="Proteomes" id="UP000004508">
    <property type="component" value="Unassembled WGS sequence"/>
</dbReference>
<dbReference type="RefSeq" id="WP_007913311.1">
    <property type="nucleotide sequence ID" value="NZ_ADVG01000002.1"/>
</dbReference>
<organism evidence="1 2">
    <name type="scientific">Ktedonobacter racemifer DSM 44963</name>
    <dbReference type="NCBI Taxonomy" id="485913"/>
    <lineage>
        <taxon>Bacteria</taxon>
        <taxon>Bacillati</taxon>
        <taxon>Chloroflexota</taxon>
        <taxon>Ktedonobacteria</taxon>
        <taxon>Ktedonobacterales</taxon>
        <taxon>Ktedonobacteraceae</taxon>
        <taxon>Ktedonobacter</taxon>
    </lineage>
</organism>